<dbReference type="Proteomes" id="UP001597094">
    <property type="component" value="Unassembled WGS sequence"/>
</dbReference>
<feature type="region of interest" description="Disordered" evidence="1">
    <location>
        <begin position="1"/>
        <end position="53"/>
    </location>
</feature>
<protein>
    <submittedName>
        <fullName evidence="2">Uncharacterized protein</fullName>
    </submittedName>
</protein>
<feature type="compositionally biased region" description="Basic and acidic residues" evidence="1">
    <location>
        <begin position="26"/>
        <end position="36"/>
    </location>
</feature>
<name>A0ABW3SLI8_9BACT</name>
<dbReference type="RefSeq" id="WP_377522299.1">
    <property type="nucleotide sequence ID" value="NZ_JBHTLD010000005.1"/>
</dbReference>
<dbReference type="EMBL" id="JBHTLD010000005">
    <property type="protein sequence ID" value="MFD1184826.1"/>
    <property type="molecule type" value="Genomic_DNA"/>
</dbReference>
<gene>
    <name evidence="2" type="ORF">ACFQ2O_01315</name>
</gene>
<feature type="compositionally biased region" description="Basic and acidic residues" evidence="1">
    <location>
        <begin position="1"/>
        <end position="12"/>
    </location>
</feature>
<evidence type="ECO:0000256" key="1">
    <source>
        <dbReference type="SAM" id="MobiDB-lite"/>
    </source>
</evidence>
<keyword evidence="3" id="KW-1185">Reference proteome</keyword>
<accession>A0ABW3SLI8</accession>
<sequence length="110" mass="12183">MPHEHLHQADIKARHHAHDSHRHSHGHDGPEEKESPFSHYFHSAVQGEPHVSTRQNNLILAPLSDARSDGFLFTPKAPVAGIVRRSALHIIGFSPPPHQTHLPQRGPPAA</sequence>
<proteinExistence type="predicted"/>
<evidence type="ECO:0000313" key="3">
    <source>
        <dbReference type="Proteomes" id="UP001597094"/>
    </source>
</evidence>
<reference evidence="3" key="1">
    <citation type="journal article" date="2019" name="Int. J. Syst. Evol. Microbiol.">
        <title>The Global Catalogue of Microorganisms (GCM) 10K type strain sequencing project: providing services to taxonomists for standard genome sequencing and annotation.</title>
        <authorList>
            <consortium name="The Broad Institute Genomics Platform"/>
            <consortium name="The Broad Institute Genome Sequencing Center for Infectious Disease"/>
            <person name="Wu L."/>
            <person name="Ma J."/>
        </authorList>
    </citation>
    <scope>NUCLEOTIDE SEQUENCE [LARGE SCALE GENOMIC DNA]</scope>
    <source>
        <strain evidence="3">JCM 31319</strain>
    </source>
</reference>
<comment type="caution">
    <text evidence="2">The sequence shown here is derived from an EMBL/GenBank/DDBJ whole genome shotgun (WGS) entry which is preliminary data.</text>
</comment>
<organism evidence="2 3">
    <name type="scientific">Pontibacter rugosus</name>
    <dbReference type="NCBI Taxonomy" id="1745966"/>
    <lineage>
        <taxon>Bacteria</taxon>
        <taxon>Pseudomonadati</taxon>
        <taxon>Bacteroidota</taxon>
        <taxon>Cytophagia</taxon>
        <taxon>Cytophagales</taxon>
        <taxon>Hymenobacteraceae</taxon>
        <taxon>Pontibacter</taxon>
    </lineage>
</organism>
<feature type="compositionally biased region" description="Basic residues" evidence="1">
    <location>
        <begin position="13"/>
        <end position="25"/>
    </location>
</feature>
<evidence type="ECO:0000313" key="2">
    <source>
        <dbReference type="EMBL" id="MFD1184826.1"/>
    </source>
</evidence>